<reference evidence="4" key="3">
    <citation type="journal article" date="2019" name="Int. J. Syst. Evol. Microbiol.">
        <title>The Global Catalogue of Microorganisms (GCM) 10K type strain sequencing project: providing services to taxonomists for standard genome sequencing and annotation.</title>
        <authorList>
            <consortium name="The Broad Institute Genomics Platform"/>
            <consortium name="The Broad Institute Genome Sequencing Center for Infectious Disease"/>
            <person name="Wu L."/>
            <person name="Ma J."/>
        </authorList>
    </citation>
    <scope>NUCLEOTIDE SEQUENCE [LARGE SCALE GENOMIC DNA]</scope>
    <source>
        <strain evidence="4">CGMCC 1.11013</strain>
    </source>
</reference>
<dbReference type="RefSeq" id="WP_035962641.1">
    <property type="nucleotide sequence ID" value="NZ_BMEG01000007.1"/>
</dbReference>
<dbReference type="PIRSF" id="PIRSF024492">
    <property type="entry name" value="UCP024492"/>
    <property type="match status" value="1"/>
</dbReference>
<reference evidence="2 3" key="2">
    <citation type="submission" date="2014-03" db="EMBL/GenBank/DDBJ databases">
        <title>Draft Genome Sequences of Four Burkholderia Strains.</title>
        <authorList>
            <person name="Liu X.Y."/>
            <person name="Li C.X."/>
            <person name="Xu J.H."/>
        </authorList>
    </citation>
    <scope>NUCLEOTIDE SEQUENCE [LARGE SCALE GENOMIC DNA]</scope>
    <source>
        <strain evidence="2 3">R27</strain>
    </source>
</reference>
<dbReference type="Proteomes" id="UP000027439">
    <property type="component" value="Unassembled WGS sequence"/>
</dbReference>
<protein>
    <submittedName>
        <fullName evidence="2">DNA repair protein</fullName>
    </submittedName>
</protein>
<dbReference type="STRING" id="1071679.BG57_27965"/>
<dbReference type="AlphaFoldDB" id="A0A069P5G2"/>
<dbReference type="eggNOG" id="COG5483">
    <property type="taxonomic scope" value="Bacteria"/>
</dbReference>
<dbReference type="InterPro" id="IPR007438">
    <property type="entry name" value="DUF488"/>
</dbReference>
<evidence type="ECO:0000313" key="3">
    <source>
        <dbReference type="Proteomes" id="UP000027439"/>
    </source>
</evidence>
<proteinExistence type="predicted"/>
<dbReference type="PANTHER" id="PTHR39337">
    <property type="entry name" value="BLR5642 PROTEIN"/>
    <property type="match status" value="1"/>
</dbReference>
<accession>A0A069P5G2</accession>
<dbReference type="EMBL" id="JFHE01000006">
    <property type="protein sequence ID" value="KDR35672.1"/>
    <property type="molecule type" value="Genomic_DNA"/>
</dbReference>
<name>A0A069P5G2_9BURK</name>
<dbReference type="OrthoDB" id="9789109at2"/>
<dbReference type="Pfam" id="PF04343">
    <property type="entry name" value="DUF488"/>
    <property type="match status" value="1"/>
</dbReference>
<evidence type="ECO:0000313" key="2">
    <source>
        <dbReference type="EMBL" id="KDR35672.1"/>
    </source>
</evidence>
<dbReference type="InterPro" id="IPR014519">
    <property type="entry name" value="UCP024492"/>
</dbReference>
<evidence type="ECO:0000313" key="4">
    <source>
        <dbReference type="Proteomes" id="UP000597138"/>
    </source>
</evidence>
<keyword evidence="4" id="KW-1185">Reference proteome</keyword>
<comment type="caution">
    <text evidence="2">The sequence shown here is derived from an EMBL/GenBank/DDBJ whole genome shotgun (WGS) entry which is preliminary data.</text>
</comment>
<gene>
    <name evidence="2" type="ORF">BG57_27965</name>
    <name evidence="1" type="ORF">GCM10010985_42030</name>
</gene>
<dbReference type="EMBL" id="BMEG01000007">
    <property type="protein sequence ID" value="GGD83120.1"/>
    <property type="molecule type" value="Genomic_DNA"/>
</dbReference>
<dbReference type="Proteomes" id="UP000597138">
    <property type="component" value="Unassembled WGS sequence"/>
</dbReference>
<evidence type="ECO:0000313" key="1">
    <source>
        <dbReference type="EMBL" id="GGD83120.1"/>
    </source>
</evidence>
<reference evidence="1" key="4">
    <citation type="submission" date="2024-05" db="EMBL/GenBank/DDBJ databases">
        <authorList>
            <person name="Sun Q."/>
            <person name="Zhou Y."/>
        </authorList>
    </citation>
    <scope>NUCLEOTIDE SEQUENCE</scope>
    <source>
        <strain evidence="1">CGMCC 1.11013</strain>
    </source>
</reference>
<organism evidence="2 3">
    <name type="scientific">Caballeronia grimmiae</name>
    <dbReference type="NCBI Taxonomy" id="1071679"/>
    <lineage>
        <taxon>Bacteria</taxon>
        <taxon>Pseudomonadati</taxon>
        <taxon>Pseudomonadota</taxon>
        <taxon>Betaproteobacteria</taxon>
        <taxon>Burkholderiales</taxon>
        <taxon>Burkholderiaceae</taxon>
        <taxon>Caballeronia</taxon>
    </lineage>
</organism>
<reference evidence="1" key="1">
    <citation type="journal article" date="2014" name="Int. J. Syst. Evol. Microbiol.">
        <title>Complete genome of a new Firmicutes species belonging to the dominant human colonic microbiota ('Ruminococcus bicirculans') reveals two chromosomes and a selective capacity to utilize plant glucans.</title>
        <authorList>
            <consortium name="NISC Comparative Sequencing Program"/>
            <person name="Wegmann U."/>
            <person name="Louis P."/>
            <person name="Goesmann A."/>
            <person name="Henrissat B."/>
            <person name="Duncan S.H."/>
            <person name="Flint H.J."/>
        </authorList>
    </citation>
    <scope>NUCLEOTIDE SEQUENCE</scope>
    <source>
        <strain evidence="1">CGMCC 1.11013</strain>
    </source>
</reference>
<sequence>MPLPFYTVGHSTRTIDELAALLRTADVQQLVDIRTVPKSRTNPQFNADTFPASLAPYGIAYERIAELGGLRSKAKDIAPDRNGFWENRSFHNYADYALSDSFRSGLDELIRLGRRQRCAVMCSEAVWWRCHRRIVADYLLAHGETVFHLMGDDRIEEAHLTQGAVVRAPGIVHYPVQNPAT</sequence>
<dbReference type="PANTHER" id="PTHR39337:SF1">
    <property type="entry name" value="BLR5642 PROTEIN"/>
    <property type="match status" value="1"/>
</dbReference>